<proteinExistence type="predicted"/>
<protein>
    <submittedName>
        <fullName evidence="2">Unannotated protein</fullName>
    </submittedName>
</protein>
<reference evidence="2" key="1">
    <citation type="submission" date="2020-05" db="EMBL/GenBank/DDBJ databases">
        <authorList>
            <person name="Chiriac C."/>
            <person name="Salcher M."/>
            <person name="Ghai R."/>
            <person name="Kavagutti S V."/>
        </authorList>
    </citation>
    <scope>NUCLEOTIDE SEQUENCE</scope>
</reference>
<accession>A0A6J6RQX0</accession>
<organism evidence="2">
    <name type="scientific">freshwater metagenome</name>
    <dbReference type="NCBI Taxonomy" id="449393"/>
    <lineage>
        <taxon>unclassified sequences</taxon>
        <taxon>metagenomes</taxon>
        <taxon>ecological metagenomes</taxon>
    </lineage>
</organism>
<evidence type="ECO:0000313" key="2">
    <source>
        <dbReference type="EMBL" id="CAB4724817.1"/>
    </source>
</evidence>
<gene>
    <name evidence="2" type="ORF">UFOPK2579_02225</name>
</gene>
<dbReference type="EMBL" id="CAEZXR010000313">
    <property type="protein sequence ID" value="CAB4724817.1"/>
    <property type="molecule type" value="Genomic_DNA"/>
</dbReference>
<feature type="coiled-coil region" evidence="1">
    <location>
        <begin position="64"/>
        <end position="98"/>
    </location>
</feature>
<evidence type="ECO:0000256" key="1">
    <source>
        <dbReference type="SAM" id="Coils"/>
    </source>
</evidence>
<keyword evidence="1" id="KW-0175">Coiled coil</keyword>
<name>A0A6J6RQX0_9ZZZZ</name>
<sequence>MYGDPTVIRGLARTLRDQAADIRTEADHLVGLAEDVPWTGLSADAMRRRARGRAGDLRRTASEHDAAADALDRHAREVERLQELIAATEQRVRSLMDAARERLSTLAHQLLDGIRQALPDPLDELLDRFVPPPSGSREWLEVDLPGVRTP</sequence>
<dbReference type="AlphaFoldDB" id="A0A6J6RQX0"/>